<keyword evidence="2" id="KW-0813">Transport</keyword>
<dbReference type="Gene3D" id="3.40.190.10">
    <property type="entry name" value="Periplasmic binding protein-like II"/>
    <property type="match status" value="1"/>
</dbReference>
<feature type="chain" id="PRO_5046283089" evidence="4">
    <location>
        <begin position="23"/>
        <end position="421"/>
    </location>
</feature>
<dbReference type="PANTHER" id="PTHR30061:SF50">
    <property type="entry name" value="MALTOSE_MALTODEXTRIN-BINDING PERIPLASMIC PROTEIN"/>
    <property type="match status" value="1"/>
</dbReference>
<dbReference type="SUPFAM" id="SSF53850">
    <property type="entry name" value="Periplasmic binding protein-like II"/>
    <property type="match status" value="1"/>
</dbReference>
<organism evidence="5 6">
    <name type="scientific">Promicromonospora vindobonensis</name>
    <dbReference type="NCBI Taxonomy" id="195748"/>
    <lineage>
        <taxon>Bacteria</taxon>
        <taxon>Bacillati</taxon>
        <taxon>Actinomycetota</taxon>
        <taxon>Actinomycetes</taxon>
        <taxon>Micrococcales</taxon>
        <taxon>Promicromonosporaceae</taxon>
        <taxon>Promicromonospora</taxon>
    </lineage>
</organism>
<comment type="caution">
    <text evidence="5">The sequence shown here is derived from an EMBL/GenBank/DDBJ whole genome shotgun (WGS) entry which is preliminary data.</text>
</comment>
<feature type="signal peptide" evidence="4">
    <location>
        <begin position="1"/>
        <end position="22"/>
    </location>
</feature>
<comment type="similarity">
    <text evidence="1">Belongs to the bacterial solute-binding protein 1 family.</text>
</comment>
<accession>A0ABW5VWP9</accession>
<dbReference type="PANTHER" id="PTHR30061">
    <property type="entry name" value="MALTOSE-BINDING PERIPLASMIC PROTEIN"/>
    <property type="match status" value="1"/>
</dbReference>
<evidence type="ECO:0000256" key="4">
    <source>
        <dbReference type="SAM" id="SignalP"/>
    </source>
</evidence>
<reference evidence="6" key="1">
    <citation type="journal article" date="2019" name="Int. J. Syst. Evol. Microbiol.">
        <title>The Global Catalogue of Microorganisms (GCM) 10K type strain sequencing project: providing services to taxonomists for standard genome sequencing and annotation.</title>
        <authorList>
            <consortium name="The Broad Institute Genomics Platform"/>
            <consortium name="The Broad Institute Genome Sequencing Center for Infectious Disease"/>
            <person name="Wu L."/>
            <person name="Ma J."/>
        </authorList>
    </citation>
    <scope>NUCLEOTIDE SEQUENCE [LARGE SCALE GENOMIC DNA]</scope>
    <source>
        <strain evidence="6">CCM 7044</strain>
    </source>
</reference>
<dbReference type="InterPro" id="IPR006059">
    <property type="entry name" value="SBP"/>
</dbReference>
<sequence length="421" mass="44785">MKRATRYGARIAGALVTAAVLAGSLSACGSASDDGAGGGPEEVTFWGSWSGDQAKQLQKQADAFNAAQDEYEVTYVGQELVEEKLLTALASGSVPDVVLWDRYSTPLYVPKNALAPIDEYLEADGVDVTQFYDQAMGELVVDGGTYGLPLLVDNRSLFYNTDLLKAADVEPPTDWTSLQAAAEAATEEEGGKLSIAGFALDDPGLFNIWLKQAGGQMFGDDGATTAFNSPEGLEVLEFWQDLLDAGVYEPGFGEGVDSFAEGKLALKYDGPWALTALDEADVSYGIVQPPVGPAGDQGAGMGGFGLVIPEGAQNPDGAWEFMKWWTTEPANSVDFAKISGWIPANIEAANDEYFTQDDRYQAFIETMEYAEVRSNIPGASDVEGKALIPALEKFLSGETDAATALKEAQELGDRILADNAQ</sequence>
<evidence type="ECO:0000313" key="6">
    <source>
        <dbReference type="Proteomes" id="UP001597479"/>
    </source>
</evidence>
<dbReference type="Proteomes" id="UP001597479">
    <property type="component" value="Unassembled WGS sequence"/>
</dbReference>
<dbReference type="PROSITE" id="PS51257">
    <property type="entry name" value="PROKAR_LIPOPROTEIN"/>
    <property type="match status" value="1"/>
</dbReference>
<evidence type="ECO:0000313" key="5">
    <source>
        <dbReference type="EMBL" id="MFD2795471.1"/>
    </source>
</evidence>
<name>A0ABW5VWP9_9MICO</name>
<dbReference type="Pfam" id="PF13416">
    <property type="entry name" value="SBP_bac_8"/>
    <property type="match status" value="1"/>
</dbReference>
<evidence type="ECO:0000256" key="3">
    <source>
        <dbReference type="ARBA" id="ARBA00022729"/>
    </source>
</evidence>
<evidence type="ECO:0000256" key="2">
    <source>
        <dbReference type="ARBA" id="ARBA00022448"/>
    </source>
</evidence>
<keyword evidence="3 4" id="KW-0732">Signal</keyword>
<gene>
    <name evidence="5" type="ORF">ACFS27_18075</name>
</gene>
<protein>
    <submittedName>
        <fullName evidence="5">ABC transporter substrate-binding protein</fullName>
    </submittedName>
</protein>
<dbReference type="EMBL" id="JBHUOG010000002">
    <property type="protein sequence ID" value="MFD2795471.1"/>
    <property type="molecule type" value="Genomic_DNA"/>
</dbReference>
<proteinExistence type="inferred from homology"/>
<evidence type="ECO:0000256" key="1">
    <source>
        <dbReference type="ARBA" id="ARBA00008520"/>
    </source>
</evidence>
<keyword evidence="6" id="KW-1185">Reference proteome</keyword>
<dbReference type="CDD" id="cd14748">
    <property type="entry name" value="PBP2_UgpB"/>
    <property type="match status" value="1"/>
</dbReference>
<dbReference type="RefSeq" id="WP_377185582.1">
    <property type="nucleotide sequence ID" value="NZ_JBHUOG010000002.1"/>
</dbReference>